<dbReference type="KEGG" id="mpa:MAP_2051c"/>
<organism evidence="9 10">
    <name type="scientific">Mycolicibacterium paratuberculosis (strain ATCC BAA-968 / K-10)</name>
    <name type="common">Mycobacterium paratuberculosis</name>
    <dbReference type="NCBI Taxonomy" id="262316"/>
    <lineage>
        <taxon>Bacteria</taxon>
        <taxon>Bacillati</taxon>
        <taxon>Actinomycetota</taxon>
        <taxon>Actinomycetes</taxon>
        <taxon>Mycobacteriales</taxon>
        <taxon>Mycobacteriaceae</taxon>
        <taxon>Mycobacterium</taxon>
        <taxon>Mycobacterium avium complex (MAC)</taxon>
    </lineage>
</organism>
<dbReference type="PANTHER" id="PTHR46696:SF4">
    <property type="entry name" value="BIOTIN BIOSYNTHESIS CYTOCHROME P450"/>
    <property type="match status" value="1"/>
</dbReference>
<comment type="similarity">
    <text evidence="2 8">Belongs to the cytochrome P450 family.</text>
</comment>
<evidence type="ECO:0000313" key="10">
    <source>
        <dbReference type="Proteomes" id="UP000000580"/>
    </source>
</evidence>
<sequence>MVMTGTSAIELYYDPFDSGIDDNPYPVWQRMREEAPLYYNEKYNFYALSRYEDVARELPNWQTYRSGRGTTADILFSNVEVPPGILLFEDPPLHDLHRRLLSRVFTPRRMLAVEDLVRGFCVRELDPLVGAGGFDFIRDLGAMMPMRTIGYLLGIPEEDQEKIRDRSVANIELSRDSDPAAVDANVFANSIALFADYIEWRADHPSDDLMTELLRAEIDEPDGTRRPLSRTEVLAYTAMIAGAGNETTARLIGFMGQLLSDHPDQRRELAADPSLIPGAVEETLRFEPPSPVQARYVARDAEHYGRVVPEGSFMLLLNGSANRDPRRFTDPDRYDIHRQGGGHLSFGQGLHFCLGSALARMEARVAFEEVLKRWPDWEVDYANAERARTASVRGWARLPVVTGG</sequence>
<dbReference type="Proteomes" id="UP000000580">
    <property type="component" value="Chromosome"/>
</dbReference>
<evidence type="ECO:0008006" key="11">
    <source>
        <dbReference type="Google" id="ProtNLM"/>
    </source>
</evidence>
<dbReference type="CDD" id="cd11078">
    <property type="entry name" value="CYP130-like"/>
    <property type="match status" value="1"/>
</dbReference>
<evidence type="ECO:0000256" key="6">
    <source>
        <dbReference type="ARBA" id="ARBA00023004"/>
    </source>
</evidence>
<protein>
    <recommendedName>
        <fullName evidence="11">Cytochrome P450</fullName>
    </recommendedName>
</protein>
<evidence type="ECO:0000313" key="9">
    <source>
        <dbReference type="EMBL" id="AAS04368.1"/>
    </source>
</evidence>
<evidence type="ECO:0000256" key="8">
    <source>
        <dbReference type="RuleBase" id="RU000461"/>
    </source>
</evidence>
<dbReference type="eggNOG" id="COG2124">
    <property type="taxonomic scope" value="Bacteria"/>
</dbReference>
<keyword evidence="7 8" id="KW-0503">Monooxygenase</keyword>
<dbReference type="SUPFAM" id="SSF48264">
    <property type="entry name" value="Cytochrome P450"/>
    <property type="match status" value="1"/>
</dbReference>
<dbReference type="STRING" id="262316.MAP_2051c"/>
<dbReference type="PANTHER" id="PTHR46696">
    <property type="entry name" value="P450, PUTATIVE (EUROFUNG)-RELATED"/>
    <property type="match status" value="1"/>
</dbReference>
<keyword evidence="10" id="KW-1185">Reference proteome</keyword>
<evidence type="ECO:0000256" key="5">
    <source>
        <dbReference type="ARBA" id="ARBA00023002"/>
    </source>
</evidence>
<evidence type="ECO:0000256" key="1">
    <source>
        <dbReference type="ARBA" id="ARBA00001971"/>
    </source>
</evidence>
<dbReference type="PRINTS" id="PR00359">
    <property type="entry name" value="BP450"/>
</dbReference>
<keyword evidence="4 8" id="KW-0479">Metal-binding</keyword>
<gene>
    <name evidence="9" type="ordered locus">MAP_2051c</name>
</gene>
<proteinExistence type="inferred from homology"/>
<keyword evidence="6 8" id="KW-0408">Iron</keyword>
<dbReference type="InterPro" id="IPR017972">
    <property type="entry name" value="Cyt_P450_CS"/>
</dbReference>
<dbReference type="GO" id="GO:0020037">
    <property type="term" value="F:heme binding"/>
    <property type="evidence" value="ECO:0007669"/>
    <property type="project" value="InterPro"/>
</dbReference>
<keyword evidence="5 8" id="KW-0560">Oxidoreductase</keyword>
<dbReference type="PROSITE" id="PS00086">
    <property type="entry name" value="CYTOCHROME_P450"/>
    <property type="match status" value="1"/>
</dbReference>
<accession>Q73YA5</accession>
<dbReference type="GO" id="GO:0036199">
    <property type="term" value="F:cholest-4-en-3-one 26-monooxygenase activity"/>
    <property type="evidence" value="ECO:0007669"/>
    <property type="project" value="TreeGrafter"/>
</dbReference>
<evidence type="ECO:0000256" key="3">
    <source>
        <dbReference type="ARBA" id="ARBA00022617"/>
    </source>
</evidence>
<keyword evidence="3 8" id="KW-0349">Heme</keyword>
<dbReference type="Pfam" id="PF00067">
    <property type="entry name" value="p450"/>
    <property type="match status" value="1"/>
</dbReference>
<reference evidence="9 10" key="1">
    <citation type="journal article" date="2005" name="Proc. Natl. Acad. Sci. U.S.A.">
        <title>The complete genome sequence of Mycobacterium avium subspecies paratuberculosis.</title>
        <authorList>
            <person name="Li L."/>
            <person name="Bannantine J.P."/>
            <person name="Zhang Q."/>
            <person name="Amonsin A."/>
            <person name="May B.J."/>
            <person name="Alt D."/>
            <person name="Banerji N."/>
            <person name="Kanjilal S."/>
            <person name="Kapur V."/>
        </authorList>
    </citation>
    <scope>NUCLEOTIDE SEQUENCE [LARGE SCALE GENOMIC DNA]</scope>
    <source>
        <strain evidence="10">ATCC BAA-968 / K-10</strain>
    </source>
</reference>
<dbReference type="InterPro" id="IPR001128">
    <property type="entry name" value="Cyt_P450"/>
</dbReference>
<dbReference type="InterPro" id="IPR002397">
    <property type="entry name" value="Cyt_P450_B"/>
</dbReference>
<dbReference type="PRINTS" id="PR00385">
    <property type="entry name" value="P450"/>
</dbReference>
<dbReference type="EMBL" id="AE016958">
    <property type="protein sequence ID" value="AAS04368.1"/>
    <property type="molecule type" value="Genomic_DNA"/>
</dbReference>
<evidence type="ECO:0000256" key="4">
    <source>
        <dbReference type="ARBA" id="ARBA00022723"/>
    </source>
</evidence>
<dbReference type="GO" id="GO:0005506">
    <property type="term" value="F:iron ion binding"/>
    <property type="evidence" value="ECO:0007669"/>
    <property type="project" value="InterPro"/>
</dbReference>
<dbReference type="AlphaFoldDB" id="Q73YA5"/>
<dbReference type="InterPro" id="IPR036396">
    <property type="entry name" value="Cyt_P450_sf"/>
</dbReference>
<comment type="cofactor">
    <cofactor evidence="1">
        <name>heme</name>
        <dbReference type="ChEBI" id="CHEBI:30413"/>
    </cofactor>
</comment>
<dbReference type="GO" id="GO:0008395">
    <property type="term" value="F:steroid hydroxylase activity"/>
    <property type="evidence" value="ECO:0007669"/>
    <property type="project" value="TreeGrafter"/>
</dbReference>
<dbReference type="FunFam" id="1.10.630.10:FF:000018">
    <property type="entry name" value="Cytochrome P450 monooxygenase"/>
    <property type="match status" value="1"/>
</dbReference>
<name>Q73YA5_MYCPA</name>
<evidence type="ECO:0000256" key="7">
    <source>
        <dbReference type="ARBA" id="ARBA00023033"/>
    </source>
</evidence>
<dbReference type="GO" id="GO:0006707">
    <property type="term" value="P:cholesterol catabolic process"/>
    <property type="evidence" value="ECO:0007669"/>
    <property type="project" value="TreeGrafter"/>
</dbReference>
<dbReference type="Gene3D" id="1.10.630.10">
    <property type="entry name" value="Cytochrome P450"/>
    <property type="match status" value="1"/>
</dbReference>
<evidence type="ECO:0000256" key="2">
    <source>
        <dbReference type="ARBA" id="ARBA00010617"/>
    </source>
</evidence>
<dbReference type="HOGENOM" id="CLU_033716_0_2_11"/>